<reference evidence="1 2" key="1">
    <citation type="journal article" date="2015" name="Genome Announc.">
        <title>Genome Sequence of Mushroom Soft-Rot Pathogen Janthinobacterium agaricidamnosum.</title>
        <authorList>
            <person name="Graupner K."/>
            <person name="Lackner G."/>
            <person name="Hertweck C."/>
        </authorList>
    </citation>
    <scope>NUCLEOTIDE SEQUENCE [LARGE SCALE GENOMIC DNA]</scope>
    <source>
        <strain evidence="2">NBRC 102515 / DSM 9628</strain>
    </source>
</reference>
<dbReference type="KEGG" id="jag:GJA_2506"/>
<proteinExistence type="predicted"/>
<name>W0V792_9BURK</name>
<evidence type="ECO:0000313" key="2">
    <source>
        <dbReference type="Proteomes" id="UP000027604"/>
    </source>
</evidence>
<dbReference type="Proteomes" id="UP000027604">
    <property type="component" value="Chromosome I"/>
</dbReference>
<sequence length="653" mass="71870">MLSPFPPEWDEIKSVIEKANKRPIDTAELASLINEMTAITPRCVMEGKLRAQTKPPGKFDQQSYLSRLHTALGLRQKSLDQFDEQYLARWCAALGMRKEDLAAQKKAQRLSSFILQTAKMPALLLQYAVIPAISKTTGDPYDALYASAVLAVANVFINTVTYPLLTATSVHVQARGGPSVNLDKNVNYKHRPKIEAAETARQSAALQEQNTLLLQRLLQEDIKPAFEARYGEGSHTLDNVRKAIAKPQELGHDLLLVLKDTLPAAELQALYRQGMKLIAQAEKLAITGDNVDRQVEGGKHRFWLGVSRPMLAALPPLFAHGSHRAGWLSPAQVYWTSIAIVLAGLVVQYLFLAPWDQQSKGEAKHKLNILHADIYNDSGQQKIATGAELGPDDFDEKKVRALVATPAKVMLTKAINIARKEINQLTPQELEKLTPAAREKLKEEQEKLEEAHRVWTKEQESVLQGNWKAIEDAPHVIKKVSDAAGKFSGGGIWQAGVKSNYTRSEMTDEMIRSISKSFHFGIFGSVASNFVPRLSSALSGGTSHVPLPAYIGVLAFSLLSAYLAASSDGVITTYTNIRKKEDKAQQPALWIDIGRGMTAFVNMHLESRQSTQALKSAFAELEHGPFVLALHLLHPPAPAEDGTVSSQDRIDAA</sequence>
<accession>W0V792</accession>
<dbReference type="AlphaFoldDB" id="W0V792"/>
<protein>
    <submittedName>
        <fullName evidence="1">Uncharacterized protein</fullName>
    </submittedName>
</protein>
<gene>
    <name evidence="1" type="ORF">GJA_2506</name>
</gene>
<dbReference type="PATRIC" id="fig|1349767.4.peg.4245"/>
<dbReference type="eggNOG" id="ENOG5032VY1">
    <property type="taxonomic scope" value="Bacteria"/>
</dbReference>
<dbReference type="InterPro" id="IPR042179">
    <property type="entry name" value="KGD_C_sf"/>
</dbReference>
<dbReference type="Gene3D" id="3.40.50.11610">
    <property type="entry name" value="Multifunctional 2-oxoglutarate metabolism enzyme, C-terminal domain"/>
    <property type="match status" value="1"/>
</dbReference>
<evidence type="ECO:0000313" key="1">
    <source>
        <dbReference type="EMBL" id="CDG83137.1"/>
    </source>
</evidence>
<keyword evidence="2" id="KW-1185">Reference proteome</keyword>
<dbReference type="EMBL" id="HG322949">
    <property type="protein sequence ID" value="CDG83137.1"/>
    <property type="molecule type" value="Genomic_DNA"/>
</dbReference>
<dbReference type="HOGENOM" id="CLU_021209_0_0_4"/>
<organism evidence="1 2">
    <name type="scientific">Janthinobacterium agaricidamnosum NBRC 102515 = DSM 9628</name>
    <dbReference type="NCBI Taxonomy" id="1349767"/>
    <lineage>
        <taxon>Bacteria</taxon>
        <taxon>Pseudomonadati</taxon>
        <taxon>Pseudomonadota</taxon>
        <taxon>Betaproteobacteria</taxon>
        <taxon>Burkholderiales</taxon>
        <taxon>Oxalobacteraceae</taxon>
        <taxon>Janthinobacterium</taxon>
    </lineage>
</organism>